<accession>A0A2A2K5T9</accession>
<feature type="region of interest" description="Disordered" evidence="1">
    <location>
        <begin position="1"/>
        <end position="22"/>
    </location>
</feature>
<reference evidence="2 3" key="1">
    <citation type="journal article" date="2017" name="Curr. Biol.">
        <title>Genome architecture and evolution of a unichromosomal asexual nematode.</title>
        <authorList>
            <person name="Fradin H."/>
            <person name="Zegar C."/>
            <person name="Gutwein M."/>
            <person name="Lucas J."/>
            <person name="Kovtun M."/>
            <person name="Corcoran D."/>
            <person name="Baugh L.R."/>
            <person name="Kiontke K."/>
            <person name="Gunsalus K."/>
            <person name="Fitch D.H."/>
            <person name="Piano F."/>
        </authorList>
    </citation>
    <scope>NUCLEOTIDE SEQUENCE [LARGE SCALE GENOMIC DNA]</scope>
    <source>
        <strain evidence="2">PF1309</strain>
    </source>
</reference>
<evidence type="ECO:0000313" key="2">
    <source>
        <dbReference type="EMBL" id="PAV69376.1"/>
    </source>
</evidence>
<dbReference type="EMBL" id="LIAE01009529">
    <property type="protein sequence ID" value="PAV69376.1"/>
    <property type="molecule type" value="Genomic_DNA"/>
</dbReference>
<feature type="region of interest" description="Disordered" evidence="1">
    <location>
        <begin position="288"/>
        <end position="335"/>
    </location>
</feature>
<organism evidence="2 3">
    <name type="scientific">Diploscapter pachys</name>
    <dbReference type="NCBI Taxonomy" id="2018661"/>
    <lineage>
        <taxon>Eukaryota</taxon>
        <taxon>Metazoa</taxon>
        <taxon>Ecdysozoa</taxon>
        <taxon>Nematoda</taxon>
        <taxon>Chromadorea</taxon>
        <taxon>Rhabditida</taxon>
        <taxon>Rhabditina</taxon>
        <taxon>Rhabditomorpha</taxon>
        <taxon>Rhabditoidea</taxon>
        <taxon>Rhabditidae</taxon>
        <taxon>Diploscapter</taxon>
    </lineage>
</organism>
<comment type="caution">
    <text evidence="2">The sequence shown here is derived from an EMBL/GenBank/DDBJ whole genome shotgun (WGS) entry which is preliminary data.</text>
</comment>
<protein>
    <submittedName>
        <fullName evidence="2">Uncharacterized protein</fullName>
    </submittedName>
</protein>
<sequence length="335" mass="36380">MGGADDPHRSRAARIADPAAAPQREFGLGEQFEQIGAGAQQPHFDDLRRHRDDLVDRRQERGEGVARAGGDLAPQLRDDLVGGDRAAIGPLGVAEAEDVACALIDDDPAFGEPRFDLAAGVEPHQPLCRRVEQQPGRRIGQRAAGIGKPRCGADRTGDDRPRIRAPVATAERRGQRQRKSHVGCVYRFRHVRTQGHDKRTWTGAHFLAGLEIGDALGVDIDGFAGARVATDAGIAGAGRKGAEAAQFDAAVRGKTQRDLIEESAHDRLDVVARQLGVEIAEFLNEFRSDHGTGSPRRQVAEIDEDQCPRRIGPQRSRSKEKYVRSGHLCPDLTHG</sequence>
<gene>
    <name evidence="2" type="ORF">WR25_22925</name>
</gene>
<dbReference type="AlphaFoldDB" id="A0A2A2K5T9"/>
<dbReference type="Proteomes" id="UP000218231">
    <property type="component" value="Unassembled WGS sequence"/>
</dbReference>
<feature type="compositionally biased region" description="Basic and acidic residues" evidence="1">
    <location>
        <begin position="151"/>
        <end position="161"/>
    </location>
</feature>
<name>A0A2A2K5T9_9BILA</name>
<feature type="compositionally biased region" description="Low complexity" evidence="1">
    <location>
        <begin position="133"/>
        <end position="147"/>
    </location>
</feature>
<feature type="region of interest" description="Disordered" evidence="1">
    <location>
        <begin position="133"/>
        <end position="161"/>
    </location>
</feature>
<feature type="compositionally biased region" description="Low complexity" evidence="1">
    <location>
        <begin position="13"/>
        <end position="22"/>
    </location>
</feature>
<evidence type="ECO:0000313" key="3">
    <source>
        <dbReference type="Proteomes" id="UP000218231"/>
    </source>
</evidence>
<proteinExistence type="predicted"/>
<evidence type="ECO:0000256" key="1">
    <source>
        <dbReference type="SAM" id="MobiDB-lite"/>
    </source>
</evidence>
<keyword evidence="3" id="KW-1185">Reference proteome</keyword>